<keyword evidence="1" id="KW-0732">Signal</keyword>
<keyword evidence="3" id="KW-1185">Reference proteome</keyword>
<feature type="chain" id="PRO_5047250152" evidence="1">
    <location>
        <begin position="28"/>
        <end position="187"/>
    </location>
</feature>
<evidence type="ECO:0000313" key="2">
    <source>
        <dbReference type="EMBL" id="MBJ6127152.1"/>
    </source>
</evidence>
<dbReference type="RefSeq" id="WP_199050382.1">
    <property type="nucleotide sequence ID" value="NZ_JAELXT010000021.1"/>
</dbReference>
<protein>
    <submittedName>
        <fullName evidence="2">Uncharacterized protein</fullName>
    </submittedName>
</protein>
<evidence type="ECO:0000313" key="3">
    <source>
        <dbReference type="Proteomes" id="UP000620670"/>
    </source>
</evidence>
<dbReference type="EMBL" id="JAELXT010000021">
    <property type="protein sequence ID" value="MBJ6127152.1"/>
    <property type="molecule type" value="Genomic_DNA"/>
</dbReference>
<sequence length="187" mass="20361">MTGRGCAMQLIRLLSVFLSLGPAAARAEPLTTNDLTGIYRVPVTVDFPNPSRPFRTEHVLEIVPHGQGRFYINAQINGHHACTLSGIAEAEGSRLVYRSVPGEDDPWPACTFSVRLQGGSIVFDDAEGACRRLYCGANAGFDGVSFNAKLRRPVGDLSRIRGSAGYEEAVSAYERLLQWRAAQPKQP</sequence>
<accession>A0ABS0Y4B0</accession>
<dbReference type="Proteomes" id="UP000620670">
    <property type="component" value="Unassembled WGS sequence"/>
</dbReference>
<proteinExistence type="predicted"/>
<name>A0ABS0Y4B0_9HYPH</name>
<comment type="caution">
    <text evidence="2">The sequence shown here is derived from an EMBL/GenBank/DDBJ whole genome shotgun (WGS) entry which is preliminary data.</text>
</comment>
<evidence type="ECO:0000256" key="1">
    <source>
        <dbReference type="SAM" id="SignalP"/>
    </source>
</evidence>
<gene>
    <name evidence="2" type="ORF">JAO75_17255</name>
</gene>
<feature type="signal peptide" evidence="1">
    <location>
        <begin position="1"/>
        <end position="27"/>
    </location>
</feature>
<organism evidence="2 3">
    <name type="scientific">Microvirga splendida</name>
    <dbReference type="NCBI Taxonomy" id="2795727"/>
    <lineage>
        <taxon>Bacteria</taxon>
        <taxon>Pseudomonadati</taxon>
        <taxon>Pseudomonadota</taxon>
        <taxon>Alphaproteobacteria</taxon>
        <taxon>Hyphomicrobiales</taxon>
        <taxon>Methylobacteriaceae</taxon>
        <taxon>Microvirga</taxon>
    </lineage>
</organism>
<reference evidence="3" key="1">
    <citation type="submission" date="2020-12" db="EMBL/GenBank/DDBJ databases">
        <title>Hymenobacter sp.</title>
        <authorList>
            <person name="Kim M.K."/>
        </authorList>
    </citation>
    <scope>NUCLEOTIDE SEQUENCE [LARGE SCALE GENOMIC DNA]</scope>
    <source>
        <strain evidence="3">BT325</strain>
    </source>
</reference>